<evidence type="ECO:0000313" key="3">
    <source>
        <dbReference type="Proteomes" id="UP000297229"/>
    </source>
</evidence>
<feature type="compositionally biased region" description="Polar residues" evidence="1">
    <location>
        <begin position="262"/>
        <end position="271"/>
    </location>
</feature>
<gene>
    <name evidence="2" type="ORF">BELL_0518g00090</name>
</gene>
<dbReference type="EMBL" id="PQXM01000516">
    <property type="protein sequence ID" value="TGO71882.1"/>
    <property type="molecule type" value="Genomic_DNA"/>
</dbReference>
<feature type="region of interest" description="Disordered" evidence="1">
    <location>
        <begin position="214"/>
        <end position="297"/>
    </location>
</feature>
<name>A0A4Z1JKX0_9HELO</name>
<reference evidence="2 3" key="1">
    <citation type="submission" date="2017-12" db="EMBL/GenBank/DDBJ databases">
        <title>Comparative genomics of Botrytis spp.</title>
        <authorList>
            <person name="Valero-Jimenez C.A."/>
            <person name="Tapia P."/>
            <person name="Veloso J."/>
            <person name="Silva-Moreno E."/>
            <person name="Staats M."/>
            <person name="Valdes J.H."/>
            <person name="Van Kan J.A.L."/>
        </authorList>
    </citation>
    <scope>NUCLEOTIDE SEQUENCE [LARGE SCALE GENOMIC DNA]</scope>
    <source>
        <strain evidence="2 3">Be9601</strain>
    </source>
</reference>
<accession>A0A4Z1JKX0</accession>
<evidence type="ECO:0000313" key="2">
    <source>
        <dbReference type="EMBL" id="TGO71882.1"/>
    </source>
</evidence>
<proteinExistence type="predicted"/>
<organism evidence="2 3">
    <name type="scientific">Botrytis elliptica</name>
    <dbReference type="NCBI Taxonomy" id="278938"/>
    <lineage>
        <taxon>Eukaryota</taxon>
        <taxon>Fungi</taxon>
        <taxon>Dikarya</taxon>
        <taxon>Ascomycota</taxon>
        <taxon>Pezizomycotina</taxon>
        <taxon>Leotiomycetes</taxon>
        <taxon>Helotiales</taxon>
        <taxon>Sclerotiniaceae</taxon>
        <taxon>Botrytis</taxon>
    </lineage>
</organism>
<sequence>MCIAANTTRFVCDDNSDSTRHRYAHIQEWTGCPNHPDRRLHGRKFKEDKYLKPCSGTPPVPIATSLCPDCAASHSKYHQEVILSHISRIMHRTAEVKDYPCDFEDLHYEVQWLYRILKRCDFYTYLEPARLGEQYRNDAIPARDPNYKSLASFYFRESTQYSAQLSNVYLMELFREAEHQEYRGSPVDRMNSMRKLFCQIIGVVIEISRLEGESLRAEDEEDRAEKERDQRIEAAKTPEQRREDDANREWRAKKDKEDSRPRQMTQYSTQDLYAPQAGGTSSAHRSQTRHLQRYRES</sequence>
<protein>
    <submittedName>
        <fullName evidence="2">Uncharacterized protein</fullName>
    </submittedName>
</protein>
<evidence type="ECO:0000256" key="1">
    <source>
        <dbReference type="SAM" id="MobiDB-lite"/>
    </source>
</evidence>
<comment type="caution">
    <text evidence="2">The sequence shown here is derived from an EMBL/GenBank/DDBJ whole genome shotgun (WGS) entry which is preliminary data.</text>
</comment>
<dbReference type="AlphaFoldDB" id="A0A4Z1JKX0"/>
<feature type="compositionally biased region" description="Basic and acidic residues" evidence="1">
    <location>
        <begin position="214"/>
        <end position="261"/>
    </location>
</feature>
<dbReference type="Proteomes" id="UP000297229">
    <property type="component" value="Unassembled WGS sequence"/>
</dbReference>
<keyword evidence="3" id="KW-1185">Reference proteome</keyword>
<feature type="compositionally biased region" description="Basic residues" evidence="1">
    <location>
        <begin position="286"/>
        <end position="297"/>
    </location>
</feature>